<feature type="transmembrane region" description="Helical" evidence="11">
    <location>
        <begin position="132"/>
        <end position="152"/>
    </location>
</feature>
<dbReference type="EC" id="2.7.13.3" evidence="2"/>
<dbReference type="InterPro" id="IPR003018">
    <property type="entry name" value="GAF"/>
</dbReference>
<evidence type="ECO:0000256" key="9">
    <source>
        <dbReference type="PROSITE-ProRule" id="PRU00169"/>
    </source>
</evidence>
<dbReference type="Pfam" id="PF08447">
    <property type="entry name" value="PAS_3"/>
    <property type="match status" value="1"/>
</dbReference>
<dbReference type="SUPFAM" id="SSF55785">
    <property type="entry name" value="PYP-like sensor domain (PAS domain)"/>
    <property type="match status" value="4"/>
</dbReference>
<dbReference type="SMART" id="SM00388">
    <property type="entry name" value="HisKA"/>
    <property type="match status" value="1"/>
</dbReference>
<dbReference type="Pfam" id="PF01590">
    <property type="entry name" value="GAF"/>
    <property type="match status" value="1"/>
</dbReference>
<feature type="domain" description="PAS" evidence="14">
    <location>
        <begin position="241"/>
        <end position="312"/>
    </location>
</feature>
<dbReference type="InterPro" id="IPR035965">
    <property type="entry name" value="PAS-like_dom_sf"/>
</dbReference>
<dbReference type="Proteomes" id="UP000001660">
    <property type="component" value="Chromosome"/>
</dbReference>
<dbReference type="InterPro" id="IPR005467">
    <property type="entry name" value="His_kinase_dom"/>
</dbReference>
<dbReference type="PROSITE" id="PS50110">
    <property type="entry name" value="RESPONSE_REGULATORY"/>
    <property type="match status" value="1"/>
</dbReference>
<feature type="transmembrane region" description="Helical" evidence="11">
    <location>
        <begin position="44"/>
        <end position="63"/>
    </location>
</feature>
<feature type="transmembrane region" description="Helical" evidence="11">
    <location>
        <begin position="69"/>
        <end position="86"/>
    </location>
</feature>
<feature type="domain" description="PAC" evidence="15">
    <location>
        <begin position="441"/>
        <end position="492"/>
    </location>
</feature>
<dbReference type="Gene3D" id="3.30.450.40">
    <property type="match status" value="1"/>
</dbReference>
<reference evidence="16 17" key="1">
    <citation type="journal article" date="2010" name="Proc. Natl. Acad. Sci. U.S.A.">
        <title>A Nitrospira metagenome illuminates the physiology and evolution of globally important nitrite-oxidizing bacteria.</title>
        <authorList>
            <person name="Lucker S."/>
            <person name="Wagner M."/>
            <person name="Maixner F."/>
            <person name="Pelletier E."/>
            <person name="Koch H."/>
            <person name="Vacherie B."/>
            <person name="Rattei T."/>
            <person name="Sinninghe Damste J."/>
            <person name="Spieck E."/>
            <person name="Le Paslier D."/>
            <person name="Daims H."/>
        </authorList>
    </citation>
    <scope>NUCLEOTIDE SEQUENCE [LARGE SCALE GENOMIC DNA]</scope>
</reference>
<dbReference type="Pfam" id="PF00512">
    <property type="entry name" value="HisKA"/>
    <property type="match status" value="1"/>
</dbReference>
<keyword evidence="17" id="KW-1185">Reference proteome</keyword>
<dbReference type="SUPFAM" id="SSF55781">
    <property type="entry name" value="GAF domain-like"/>
    <property type="match status" value="1"/>
</dbReference>
<dbReference type="Gene3D" id="3.30.565.10">
    <property type="entry name" value="Histidine kinase-like ATPase, C-terminal domain"/>
    <property type="match status" value="1"/>
</dbReference>
<dbReference type="PROSITE" id="PS50109">
    <property type="entry name" value="HIS_KIN"/>
    <property type="match status" value="1"/>
</dbReference>
<keyword evidence="4 16" id="KW-0808">Transferase</keyword>
<gene>
    <name evidence="16" type="ORF">NIDE4240</name>
</gene>
<dbReference type="InterPro" id="IPR004358">
    <property type="entry name" value="Sig_transdc_His_kin-like_C"/>
</dbReference>
<feature type="domain" description="PAC" evidence="15">
    <location>
        <begin position="567"/>
        <end position="620"/>
    </location>
</feature>
<evidence type="ECO:0000256" key="6">
    <source>
        <dbReference type="ARBA" id="ARBA00022777"/>
    </source>
</evidence>
<feature type="domain" description="PAS" evidence="14">
    <location>
        <begin position="367"/>
        <end position="437"/>
    </location>
</feature>
<dbReference type="PRINTS" id="PR00344">
    <property type="entry name" value="BCTRLSENSOR"/>
</dbReference>
<keyword evidence="11" id="KW-0812">Transmembrane</keyword>
<dbReference type="SMART" id="SM00448">
    <property type="entry name" value="REC"/>
    <property type="match status" value="1"/>
</dbReference>
<organism evidence="16 17">
    <name type="scientific">Nitrospira defluvii</name>
    <dbReference type="NCBI Taxonomy" id="330214"/>
    <lineage>
        <taxon>Bacteria</taxon>
        <taxon>Pseudomonadati</taxon>
        <taxon>Nitrospirota</taxon>
        <taxon>Nitrospiria</taxon>
        <taxon>Nitrospirales</taxon>
        <taxon>Nitrospiraceae</taxon>
        <taxon>Nitrospira</taxon>
    </lineage>
</organism>
<dbReference type="CDD" id="cd00082">
    <property type="entry name" value="HisKA"/>
    <property type="match status" value="1"/>
</dbReference>
<keyword evidence="11" id="KW-1133">Transmembrane helix</keyword>
<dbReference type="Pfam" id="PF08448">
    <property type="entry name" value="PAS_4"/>
    <property type="match status" value="1"/>
</dbReference>
<dbReference type="eggNOG" id="COG2203">
    <property type="taxonomic scope" value="Bacteria"/>
</dbReference>
<feature type="domain" description="PAC" evidence="15">
    <location>
        <begin position="886"/>
        <end position="938"/>
    </location>
</feature>
<dbReference type="KEGG" id="nde:NIDE4240"/>
<evidence type="ECO:0000256" key="3">
    <source>
        <dbReference type="ARBA" id="ARBA00022553"/>
    </source>
</evidence>
<feature type="domain" description="Response regulatory" evidence="13">
    <location>
        <begin position="1194"/>
        <end position="1310"/>
    </location>
</feature>
<evidence type="ECO:0000256" key="5">
    <source>
        <dbReference type="ARBA" id="ARBA00022741"/>
    </source>
</evidence>
<feature type="domain" description="PAS" evidence="14">
    <location>
        <begin position="493"/>
        <end position="564"/>
    </location>
</feature>
<dbReference type="PANTHER" id="PTHR43065:SF42">
    <property type="entry name" value="TWO-COMPONENT SENSOR PPRA"/>
    <property type="match status" value="1"/>
</dbReference>
<dbReference type="InterPro" id="IPR011006">
    <property type="entry name" value="CheY-like_superfamily"/>
</dbReference>
<evidence type="ECO:0000313" key="17">
    <source>
        <dbReference type="Proteomes" id="UP000001660"/>
    </source>
</evidence>
<dbReference type="InterPro" id="IPR000014">
    <property type="entry name" value="PAS"/>
</dbReference>
<dbReference type="Pfam" id="PF00072">
    <property type="entry name" value="Response_reg"/>
    <property type="match status" value="1"/>
</dbReference>
<keyword evidence="11" id="KW-0472">Membrane</keyword>
<dbReference type="GO" id="GO:0005524">
    <property type="term" value="F:ATP binding"/>
    <property type="evidence" value="ECO:0007669"/>
    <property type="project" value="UniProtKB-KW"/>
</dbReference>
<name>D8P8S3_9BACT</name>
<protein>
    <recommendedName>
        <fullName evidence="2">histidine kinase</fullName>
        <ecNumber evidence="2">2.7.13.3</ecNumber>
    </recommendedName>
</protein>
<feature type="modified residue" description="4-aspartylphosphate" evidence="9">
    <location>
        <position position="1245"/>
    </location>
</feature>
<evidence type="ECO:0000313" key="16">
    <source>
        <dbReference type="EMBL" id="CBK43905.1"/>
    </source>
</evidence>
<dbReference type="PROSITE" id="PS50113">
    <property type="entry name" value="PAC"/>
    <property type="match status" value="3"/>
</dbReference>
<evidence type="ECO:0000256" key="10">
    <source>
        <dbReference type="SAM" id="MobiDB-lite"/>
    </source>
</evidence>
<dbReference type="SUPFAM" id="SSF55874">
    <property type="entry name" value="ATPase domain of HSP90 chaperone/DNA topoisomerase II/histidine kinase"/>
    <property type="match status" value="1"/>
</dbReference>
<proteinExistence type="predicted"/>
<dbReference type="InterPro" id="IPR000700">
    <property type="entry name" value="PAS-assoc_C"/>
</dbReference>
<evidence type="ECO:0000259" key="13">
    <source>
        <dbReference type="PROSITE" id="PS50110"/>
    </source>
</evidence>
<evidence type="ECO:0000256" key="1">
    <source>
        <dbReference type="ARBA" id="ARBA00000085"/>
    </source>
</evidence>
<evidence type="ECO:0000256" key="4">
    <source>
        <dbReference type="ARBA" id="ARBA00022679"/>
    </source>
</evidence>
<keyword evidence="6 16" id="KW-0418">Kinase</keyword>
<dbReference type="SMART" id="SM00091">
    <property type="entry name" value="PAS"/>
    <property type="match status" value="4"/>
</dbReference>
<dbReference type="InterPro" id="IPR036890">
    <property type="entry name" value="HATPase_C_sf"/>
</dbReference>
<dbReference type="InterPro" id="IPR013656">
    <property type="entry name" value="PAS_4"/>
</dbReference>
<evidence type="ECO:0000256" key="8">
    <source>
        <dbReference type="ARBA" id="ARBA00023012"/>
    </source>
</evidence>
<feature type="region of interest" description="Disordered" evidence="10">
    <location>
        <begin position="1"/>
        <end position="22"/>
    </location>
</feature>
<dbReference type="InterPro" id="IPR029016">
    <property type="entry name" value="GAF-like_dom_sf"/>
</dbReference>
<accession>D8P8S3</accession>
<sequence>MSSSQSFPDREPPSTSPLFKPIDSARDSSIALQRVTLLYEAMPAALVAGLGCALALIAVNWPVVPHDRLLAWLLYHLVLAAGRYGLARKFTATRPGPANIERWDRAFLAGTTLAGLGWGASALLLLPESSPAHQVFLAFVLAGITAGAASTLAARFDAFLSFSLPILTPLILRLFALDHEQALPMAICTLLFSLLMVYTAYRTSNTVLETLRLKYHNAQLVDQLTGQLQEGEQMELLLTVKTEHHRFIMEYAQDIIYRTDRSGRFTFINPAVIRLLGYHETEMLGHRALDFVHPDYRRPTERFYLRQFLRKTASTYCEFPLVTHTQQTLWVGQNVQLLQRDEEVIGFQAVVRDISVRKQTEEALRVSQERYRALFESSPEMLLTVDAQGTLLTVNTTTAAELGYEADELIGQPVARIVHPDDHGSMEKHFADSLRRPGEVLRWNFRKLRKDGSLLWVREAARAVRNSDGQFDIIIVCENVTEQKGIEDALTQTRQLLESIVEHIPHMVFLKDAQELRFVQFNKAGEDLIGLPREALLGKNDFDFFPLEQAEFFTARDREVLTGGTMMDIPAEPIQTKDHGLRWLHTKKLPLYDQAGMPRYLLGISEDITDRKQREEAERLRLGKLETQQAVLHELAEDPAIHSGHPQQAFPVITEYAVSTFAVERAGIWLFDEHQSALILQDLFEATPKHHLQGTTLSTGEYPAYLHALETEPYSLAAHDAQTDPRTKELTPSYLTPLGIVAMLDAPIRRHGRVVGVLCLEHIGPARVWTTEEQTFAASLAAMATLTLEASDRRQAQEALEHHVRERTGELRRTTAHLQTIIEESPLAMIELDQAGLVTTWNAAATALFGWTKDEVLGKELPYVPPGQEEVSEELWTAVMSGAAPRNLELRRQKNDGTLVDVNMWGSLLQGPAGQAVGSIGFFVDITKHKQLEDQLRQAHKMEGIGRLAGGVAHDFNNLLTVINGCATLVLDQVRAEDPLRRSLTEILTAGQRAAALTRQLLAFSRRQVLTFQVFDLNEALSSISSMIERLIGEDISLVRNLDSRPCTIRADRGQIDQVVLNLAVNAKDAMPTGGTLTMATQVLLITPDSPVPHPALLPGAYAHLSIRDSGQGMDRTTLSHIFEPFFTTKEEGKGTGLGLATVYGIVKQSQGFIFADSRPGEGSTFDLYFPLVEAPPLAAAPALPSRPHCGRETILLVEDQHAVRLLLTQALSDYGYTLLEASSGQEALRLVAAARTPIHILLTDVVMPQMTGPALAEHLRRQWPGLRVLFMSGYAEGSVLPTFLAEPGTGFIQKPFLPTELAQKLRELLDPAK</sequence>
<dbReference type="SUPFAM" id="SSF47384">
    <property type="entry name" value="Homodimeric domain of signal transducing histidine kinase"/>
    <property type="match status" value="1"/>
</dbReference>
<dbReference type="SUPFAM" id="SSF52172">
    <property type="entry name" value="CheY-like"/>
    <property type="match status" value="1"/>
</dbReference>
<comment type="catalytic activity">
    <reaction evidence="1">
        <text>ATP + protein L-histidine = ADP + protein N-phospho-L-histidine.</text>
        <dbReference type="EC" id="2.7.13.3"/>
    </reaction>
</comment>
<keyword evidence="7" id="KW-0067">ATP-binding</keyword>
<dbReference type="SMART" id="SM00086">
    <property type="entry name" value="PAC"/>
    <property type="match status" value="4"/>
</dbReference>
<dbReference type="PANTHER" id="PTHR43065">
    <property type="entry name" value="SENSOR HISTIDINE KINASE"/>
    <property type="match status" value="1"/>
</dbReference>
<dbReference type="eggNOG" id="COG0784">
    <property type="taxonomic scope" value="Bacteria"/>
</dbReference>
<evidence type="ECO:0000256" key="11">
    <source>
        <dbReference type="SAM" id="Phobius"/>
    </source>
</evidence>
<keyword evidence="8" id="KW-0902">Two-component regulatory system</keyword>
<dbReference type="eggNOG" id="COG4191">
    <property type="taxonomic scope" value="Bacteria"/>
</dbReference>
<evidence type="ECO:0000256" key="2">
    <source>
        <dbReference type="ARBA" id="ARBA00012438"/>
    </source>
</evidence>
<dbReference type="InterPro" id="IPR013655">
    <property type="entry name" value="PAS_fold_3"/>
</dbReference>
<dbReference type="Gene3D" id="3.30.450.20">
    <property type="entry name" value="PAS domain"/>
    <property type="match status" value="4"/>
</dbReference>
<dbReference type="Pfam" id="PF02518">
    <property type="entry name" value="HATPase_c"/>
    <property type="match status" value="1"/>
</dbReference>
<feature type="domain" description="Histidine kinase" evidence="12">
    <location>
        <begin position="951"/>
        <end position="1174"/>
    </location>
</feature>
<dbReference type="InterPro" id="IPR001789">
    <property type="entry name" value="Sig_transdc_resp-reg_receiver"/>
</dbReference>
<dbReference type="InterPro" id="IPR036097">
    <property type="entry name" value="HisK_dim/P_sf"/>
</dbReference>
<dbReference type="Gene3D" id="1.10.287.130">
    <property type="match status" value="1"/>
</dbReference>
<dbReference type="EMBL" id="FP929003">
    <property type="protein sequence ID" value="CBK43905.1"/>
    <property type="molecule type" value="Genomic_DNA"/>
</dbReference>
<dbReference type="InterPro" id="IPR013767">
    <property type="entry name" value="PAS_fold"/>
</dbReference>
<keyword evidence="3 9" id="KW-0597">Phosphoprotein</keyword>
<dbReference type="InterPro" id="IPR003661">
    <property type="entry name" value="HisK_dim/P_dom"/>
</dbReference>
<dbReference type="SMART" id="SM00065">
    <property type="entry name" value="GAF"/>
    <property type="match status" value="1"/>
</dbReference>
<dbReference type="Gene3D" id="3.40.50.2300">
    <property type="match status" value="1"/>
</dbReference>
<dbReference type="CDD" id="cd00130">
    <property type="entry name" value="PAS"/>
    <property type="match status" value="4"/>
</dbReference>
<feature type="domain" description="PAS" evidence="14">
    <location>
        <begin position="814"/>
        <end position="883"/>
    </location>
</feature>
<dbReference type="InterPro" id="IPR003594">
    <property type="entry name" value="HATPase_dom"/>
</dbReference>
<dbReference type="Pfam" id="PF00989">
    <property type="entry name" value="PAS"/>
    <property type="match status" value="2"/>
</dbReference>
<dbReference type="InterPro" id="IPR001610">
    <property type="entry name" value="PAC"/>
</dbReference>
<dbReference type="GO" id="GO:0000155">
    <property type="term" value="F:phosphorelay sensor kinase activity"/>
    <property type="evidence" value="ECO:0007669"/>
    <property type="project" value="InterPro"/>
</dbReference>
<feature type="transmembrane region" description="Helical" evidence="11">
    <location>
        <begin position="106"/>
        <end position="126"/>
    </location>
</feature>
<feature type="transmembrane region" description="Helical" evidence="11">
    <location>
        <begin position="159"/>
        <end position="176"/>
    </location>
</feature>
<dbReference type="PROSITE" id="PS50112">
    <property type="entry name" value="PAS"/>
    <property type="match status" value="4"/>
</dbReference>
<evidence type="ECO:0000256" key="7">
    <source>
        <dbReference type="ARBA" id="ARBA00022840"/>
    </source>
</evidence>
<evidence type="ECO:0000259" key="15">
    <source>
        <dbReference type="PROSITE" id="PS50113"/>
    </source>
</evidence>
<keyword evidence="5" id="KW-0547">Nucleotide-binding</keyword>
<dbReference type="SMART" id="SM00387">
    <property type="entry name" value="HATPase_c"/>
    <property type="match status" value="1"/>
</dbReference>
<dbReference type="NCBIfam" id="TIGR00229">
    <property type="entry name" value="sensory_box"/>
    <property type="match status" value="4"/>
</dbReference>
<dbReference type="STRING" id="330214.NIDE4240"/>
<dbReference type="eggNOG" id="COG2202">
    <property type="taxonomic scope" value="Bacteria"/>
</dbReference>
<dbReference type="HOGENOM" id="CLU_000445_114_51_0"/>
<dbReference type="GO" id="GO:0006355">
    <property type="term" value="P:regulation of DNA-templated transcription"/>
    <property type="evidence" value="ECO:0007669"/>
    <property type="project" value="InterPro"/>
</dbReference>
<evidence type="ECO:0000259" key="12">
    <source>
        <dbReference type="PROSITE" id="PS50109"/>
    </source>
</evidence>
<evidence type="ECO:0000259" key="14">
    <source>
        <dbReference type="PROSITE" id="PS50112"/>
    </source>
</evidence>